<dbReference type="AlphaFoldDB" id="A0AAU9XWM4"/>
<dbReference type="InterPro" id="IPR032416">
    <property type="entry name" value="Peptidase_M24_C"/>
</dbReference>
<dbReference type="CDD" id="cd01085">
    <property type="entry name" value="APP"/>
    <property type="match status" value="1"/>
</dbReference>
<comment type="caution">
    <text evidence="11">The sequence shown here is derived from an EMBL/GenBank/DDBJ whole genome shotgun (WGS) entry which is preliminary data.</text>
</comment>
<keyword evidence="7" id="KW-0812">Transmembrane</keyword>
<evidence type="ECO:0000256" key="4">
    <source>
        <dbReference type="ARBA" id="ARBA00022801"/>
    </source>
</evidence>
<comment type="similarity">
    <text evidence="2 6">Belongs to the peptidase M24B family.</text>
</comment>
<organism evidence="11 12">
    <name type="scientific">Pocillopora meandrina</name>
    <dbReference type="NCBI Taxonomy" id="46732"/>
    <lineage>
        <taxon>Eukaryota</taxon>
        <taxon>Metazoa</taxon>
        <taxon>Cnidaria</taxon>
        <taxon>Anthozoa</taxon>
        <taxon>Hexacorallia</taxon>
        <taxon>Scleractinia</taxon>
        <taxon>Astrocoeniina</taxon>
        <taxon>Pocilloporidae</taxon>
        <taxon>Pocillopora</taxon>
    </lineage>
</organism>
<dbReference type="InterPro" id="IPR000587">
    <property type="entry name" value="Creatinase_N"/>
</dbReference>
<evidence type="ECO:0000256" key="5">
    <source>
        <dbReference type="ARBA" id="ARBA00023211"/>
    </source>
</evidence>
<dbReference type="PROSITE" id="PS00491">
    <property type="entry name" value="PROLINE_PEPTIDASE"/>
    <property type="match status" value="1"/>
</dbReference>
<evidence type="ECO:0000313" key="12">
    <source>
        <dbReference type="Proteomes" id="UP001159428"/>
    </source>
</evidence>
<keyword evidence="4" id="KW-0378">Hydrolase</keyword>
<keyword evidence="3 6" id="KW-0479">Metal-binding</keyword>
<accession>A0AAU9XWM4</accession>
<dbReference type="GO" id="GO:0005737">
    <property type="term" value="C:cytoplasm"/>
    <property type="evidence" value="ECO:0007669"/>
    <property type="project" value="UniProtKB-ARBA"/>
</dbReference>
<feature type="transmembrane region" description="Helical" evidence="7">
    <location>
        <begin position="80"/>
        <end position="102"/>
    </location>
</feature>
<evidence type="ECO:0000259" key="8">
    <source>
        <dbReference type="Pfam" id="PF00557"/>
    </source>
</evidence>
<dbReference type="Gene3D" id="3.40.350.10">
    <property type="entry name" value="Creatinase/prolidase N-terminal domain"/>
    <property type="match status" value="2"/>
</dbReference>
<dbReference type="InterPro" id="IPR029149">
    <property type="entry name" value="Creatin/AminoP/Spt16_N"/>
</dbReference>
<dbReference type="EMBL" id="CALNXJ010000066">
    <property type="protein sequence ID" value="CAH3158050.1"/>
    <property type="molecule type" value="Genomic_DNA"/>
</dbReference>
<dbReference type="PANTHER" id="PTHR43763">
    <property type="entry name" value="XAA-PRO AMINOPEPTIDASE 1"/>
    <property type="match status" value="1"/>
</dbReference>
<dbReference type="GO" id="GO:0046872">
    <property type="term" value="F:metal ion binding"/>
    <property type="evidence" value="ECO:0007669"/>
    <property type="project" value="UniProtKB-KW"/>
</dbReference>
<evidence type="ECO:0000256" key="3">
    <source>
        <dbReference type="ARBA" id="ARBA00022723"/>
    </source>
</evidence>
<dbReference type="FunFam" id="3.40.350.10:FF:000003">
    <property type="entry name" value="Xaa-pro aminopeptidase P"/>
    <property type="match status" value="1"/>
</dbReference>
<evidence type="ECO:0000259" key="9">
    <source>
        <dbReference type="Pfam" id="PF01321"/>
    </source>
</evidence>
<dbReference type="GO" id="GO:0070006">
    <property type="term" value="F:metalloaminopeptidase activity"/>
    <property type="evidence" value="ECO:0007669"/>
    <property type="project" value="InterPro"/>
</dbReference>
<gene>
    <name evidence="11" type="ORF">PMEA_00030227</name>
</gene>
<evidence type="ECO:0000256" key="7">
    <source>
        <dbReference type="SAM" id="Phobius"/>
    </source>
</evidence>
<protein>
    <recommendedName>
        <fullName evidence="13">Xaa-Pro aminopeptidase 1</fullName>
    </recommendedName>
</protein>
<proteinExistence type="inferred from homology"/>
<evidence type="ECO:0000313" key="11">
    <source>
        <dbReference type="EMBL" id="CAH3158050.1"/>
    </source>
</evidence>
<dbReference type="InterPro" id="IPR000994">
    <property type="entry name" value="Pept_M24"/>
</dbReference>
<name>A0AAU9XWM4_9CNID</name>
<dbReference type="Pfam" id="PF16189">
    <property type="entry name" value="Creatinase_N_2"/>
    <property type="match status" value="1"/>
</dbReference>
<evidence type="ECO:0000256" key="6">
    <source>
        <dbReference type="RuleBase" id="RU000590"/>
    </source>
</evidence>
<sequence length="681" mass="76270">MGKPTGHLLRQLRSLMKNKHHLPEVIQAYIIPSEDAHQVILPKVDVGKNTELSIRTAGSLRSAIFSEYRRRGRRYSPPHSPLFGFTCYLFNFLIFIICIVQNEYLASCDLRREFISGFSGSAGTAIVTETKAALWTDGRYHLQAEKQLDVNWTLMRDGLSETPTQEDWLIQELPSGSKIGVDPWVITHGKWAKMSQSLSAAGLSLVYAEKNLVDLVWADHNRPDPPFEGLMVLDISFTGKTWQEKVKHVRGTMKKRKADALVVTALDEIAWLFNLRGSDVTFNPVFFAYAIITQDEVSLFIDDSKLNKAVSKHLGLDSENDNNQTKVTVCPYEGISDAVKEAANSGARIWISLSSSVALVRLVPKTQLISDPSPLASSKAVKNAVEIEGMREAHIRDAVALCEYFCWLEQKVPKDDLTEVTGAAKLEEFRREQENFVSLSFETISAVGSNGAIIHYRPAEETDRMISKEELYLCDSGAQFKDGTTDVTRTWHFGVPTKWERECFTRVLKGHIALARAVFPNKTTGHRLDTLARMSLWDAGLDYLHGTGHGIGSFLNVHEGPQGIGFRSRENEAPLEAGMMVTDEPGYYEDGAFGIRIENVLLVKPVELQNNFKDRGYLGFEPITLFPIQTKLLMPSMLTAEEVDWINWYHGLCAEKVGSALREQGRTSALNWLIKETVALG</sequence>
<keyword evidence="7" id="KW-1133">Transmembrane helix</keyword>
<dbReference type="InterPro" id="IPR001131">
    <property type="entry name" value="Peptidase_M24B_aminopep-P_CS"/>
</dbReference>
<dbReference type="Pfam" id="PF16188">
    <property type="entry name" value="Peptidase_M24_C"/>
    <property type="match status" value="1"/>
</dbReference>
<keyword evidence="5" id="KW-0464">Manganese</keyword>
<comment type="cofactor">
    <cofactor evidence="1">
        <name>Mn(2+)</name>
        <dbReference type="ChEBI" id="CHEBI:29035"/>
    </cofactor>
</comment>
<dbReference type="SUPFAM" id="SSF53092">
    <property type="entry name" value="Creatinase/prolidase N-terminal domain"/>
    <property type="match status" value="2"/>
</dbReference>
<dbReference type="InterPro" id="IPR050422">
    <property type="entry name" value="X-Pro_aminopeptidase_P"/>
</dbReference>
<dbReference type="FunFam" id="3.90.230.10:FF:000007">
    <property type="entry name" value="Xaa-Pro aminopeptidase P"/>
    <property type="match status" value="1"/>
</dbReference>
<dbReference type="InterPro" id="IPR033740">
    <property type="entry name" value="Pept_M24B"/>
</dbReference>
<dbReference type="Gene3D" id="3.90.230.10">
    <property type="entry name" value="Creatinase/methionine aminopeptidase superfamily"/>
    <property type="match status" value="1"/>
</dbReference>
<dbReference type="Pfam" id="PF00557">
    <property type="entry name" value="Peptidase_M24"/>
    <property type="match status" value="1"/>
</dbReference>
<dbReference type="InterPro" id="IPR036005">
    <property type="entry name" value="Creatinase/aminopeptidase-like"/>
</dbReference>
<evidence type="ECO:0000256" key="2">
    <source>
        <dbReference type="ARBA" id="ARBA00008766"/>
    </source>
</evidence>
<dbReference type="Pfam" id="PF01321">
    <property type="entry name" value="Creatinase_N"/>
    <property type="match status" value="1"/>
</dbReference>
<dbReference type="PANTHER" id="PTHR43763:SF6">
    <property type="entry name" value="XAA-PRO AMINOPEPTIDASE 1"/>
    <property type="match status" value="1"/>
</dbReference>
<feature type="domain" description="Peptidase M24 C-terminal" evidence="10">
    <location>
        <begin position="616"/>
        <end position="678"/>
    </location>
</feature>
<evidence type="ECO:0000256" key="1">
    <source>
        <dbReference type="ARBA" id="ARBA00001936"/>
    </source>
</evidence>
<dbReference type="Proteomes" id="UP001159428">
    <property type="component" value="Unassembled WGS sequence"/>
</dbReference>
<dbReference type="SUPFAM" id="SSF55920">
    <property type="entry name" value="Creatinase/aminopeptidase"/>
    <property type="match status" value="1"/>
</dbReference>
<keyword evidence="12" id="KW-1185">Reference proteome</keyword>
<keyword evidence="7" id="KW-0472">Membrane</keyword>
<evidence type="ECO:0008006" key="13">
    <source>
        <dbReference type="Google" id="ProtNLM"/>
    </source>
</evidence>
<feature type="domain" description="Peptidase M24" evidence="8">
    <location>
        <begin position="388"/>
        <end position="604"/>
    </location>
</feature>
<feature type="domain" description="Creatinase N-terminal" evidence="9">
    <location>
        <begin position="111"/>
        <end position="201"/>
    </location>
</feature>
<reference evidence="11 12" key="1">
    <citation type="submission" date="2022-05" db="EMBL/GenBank/DDBJ databases">
        <authorList>
            <consortium name="Genoscope - CEA"/>
            <person name="William W."/>
        </authorList>
    </citation>
    <scope>NUCLEOTIDE SEQUENCE [LARGE SCALE GENOMIC DNA]</scope>
</reference>
<evidence type="ECO:0000259" key="10">
    <source>
        <dbReference type="Pfam" id="PF16188"/>
    </source>
</evidence>